<dbReference type="EMBL" id="BKCJ010230194">
    <property type="protein sequence ID" value="GEY99622.1"/>
    <property type="molecule type" value="Genomic_DNA"/>
</dbReference>
<proteinExistence type="predicted"/>
<protein>
    <recommendedName>
        <fullName evidence="2">Reverse transcriptase domain-containing protein</fullName>
    </recommendedName>
</protein>
<sequence length="569" mass="65540">EDERVKETLTDQDLAEYTFKVPLPLVQKPKPPSQRNFVVHQRDHLHPNILYPSRMLKQKQQEKDEVQIHKFWQMFKQLHINITLVDALVLIQNTKKMLKALLSNKEKLLELENTPLNENCSAVILKKLHEKLRDRGKFLIPCGFSELKCKALADLAGIAREVFVSVGKFTFPADFVIVDYESDPRVPLILGRHFLRTARALIDVHGEEMILRDELFTTKHQSGNPTFFSHPKLTSPEVKDDIFDPEGGNVLIEKLLDLDSTKDLHPPHHVSTTYSSFPNQLLEEFADELALITFPPGNDDLPFDIECNLKEIEYLLHHDSIKDIDSILKDLIDQSNLVDLNDNLVDTMPEMFTDEHALHYSSPSLYDEYDDDLFEVESDTEYVYDDPFDSKGEKIKESKLLIDELDLPSDFLPSFEYDSFLSEDFSKVDAMPSTNNEDKVFNPGILIRENFFEVITRVAPDKNAKKLAISHSSLILEDFDHPLYELPFFKEVPRSKILLSFSSENEGKVFKPGILTSEEVHSSLIPELSHRGYKVFKINQILKSSMKIFFSHGEDIHILDVPCLQFYPP</sequence>
<dbReference type="InterPro" id="IPR021109">
    <property type="entry name" value="Peptidase_aspartic_dom_sf"/>
</dbReference>
<comment type="caution">
    <text evidence="1">The sequence shown here is derived from an EMBL/GenBank/DDBJ whole genome shotgun (WGS) entry which is preliminary data.</text>
</comment>
<dbReference type="PANTHER" id="PTHR33067">
    <property type="entry name" value="RNA-DIRECTED DNA POLYMERASE-RELATED"/>
    <property type="match status" value="1"/>
</dbReference>
<feature type="non-terminal residue" evidence="1">
    <location>
        <position position="1"/>
    </location>
</feature>
<organism evidence="1">
    <name type="scientific">Tanacetum cinerariifolium</name>
    <name type="common">Dalmatian daisy</name>
    <name type="synonym">Chrysanthemum cinerariifolium</name>
    <dbReference type="NCBI Taxonomy" id="118510"/>
    <lineage>
        <taxon>Eukaryota</taxon>
        <taxon>Viridiplantae</taxon>
        <taxon>Streptophyta</taxon>
        <taxon>Embryophyta</taxon>
        <taxon>Tracheophyta</taxon>
        <taxon>Spermatophyta</taxon>
        <taxon>Magnoliopsida</taxon>
        <taxon>eudicotyledons</taxon>
        <taxon>Gunneridae</taxon>
        <taxon>Pentapetalae</taxon>
        <taxon>asterids</taxon>
        <taxon>campanulids</taxon>
        <taxon>Asterales</taxon>
        <taxon>Asteraceae</taxon>
        <taxon>Asteroideae</taxon>
        <taxon>Anthemideae</taxon>
        <taxon>Anthemidinae</taxon>
        <taxon>Tanacetum</taxon>
    </lineage>
</organism>
<evidence type="ECO:0008006" key="2">
    <source>
        <dbReference type="Google" id="ProtNLM"/>
    </source>
</evidence>
<reference evidence="1" key="1">
    <citation type="journal article" date="2019" name="Sci. Rep.">
        <title>Draft genome of Tanacetum cinerariifolium, the natural source of mosquito coil.</title>
        <authorList>
            <person name="Yamashiro T."/>
            <person name="Shiraishi A."/>
            <person name="Satake H."/>
            <person name="Nakayama K."/>
        </authorList>
    </citation>
    <scope>NUCLEOTIDE SEQUENCE</scope>
</reference>
<gene>
    <name evidence="1" type="ORF">Tci_471596</name>
</gene>
<accession>A0A699I1U4</accession>
<evidence type="ECO:0000313" key="1">
    <source>
        <dbReference type="EMBL" id="GEY99622.1"/>
    </source>
</evidence>
<dbReference type="PANTHER" id="PTHR33067:SF9">
    <property type="entry name" value="RNA-DIRECTED DNA POLYMERASE"/>
    <property type="match status" value="1"/>
</dbReference>
<name>A0A699I1U4_TANCI</name>
<dbReference type="AlphaFoldDB" id="A0A699I1U4"/>
<dbReference type="Gene3D" id="2.40.70.10">
    <property type="entry name" value="Acid Proteases"/>
    <property type="match status" value="1"/>
</dbReference>